<keyword evidence="2" id="KW-1185">Reference proteome</keyword>
<dbReference type="Proteomes" id="UP001417504">
    <property type="component" value="Unassembled WGS sequence"/>
</dbReference>
<organism evidence="1 2">
    <name type="scientific">Stephania japonica</name>
    <dbReference type="NCBI Taxonomy" id="461633"/>
    <lineage>
        <taxon>Eukaryota</taxon>
        <taxon>Viridiplantae</taxon>
        <taxon>Streptophyta</taxon>
        <taxon>Embryophyta</taxon>
        <taxon>Tracheophyta</taxon>
        <taxon>Spermatophyta</taxon>
        <taxon>Magnoliopsida</taxon>
        <taxon>Ranunculales</taxon>
        <taxon>Menispermaceae</taxon>
        <taxon>Menispermoideae</taxon>
        <taxon>Cissampelideae</taxon>
        <taxon>Stephania</taxon>
    </lineage>
</organism>
<accession>A0AAP0K371</accession>
<proteinExistence type="predicted"/>
<gene>
    <name evidence="1" type="ORF">Sjap_004403</name>
</gene>
<reference evidence="1 2" key="1">
    <citation type="submission" date="2024-01" db="EMBL/GenBank/DDBJ databases">
        <title>Genome assemblies of Stephania.</title>
        <authorList>
            <person name="Yang L."/>
        </authorList>
    </citation>
    <scope>NUCLEOTIDE SEQUENCE [LARGE SCALE GENOMIC DNA]</scope>
    <source>
        <strain evidence="1">QJT</strain>
        <tissue evidence="1">Leaf</tissue>
    </source>
</reference>
<sequence>MELLRLRGRLRGRDVGIVSRTKESLSTIRFSFHSTVKDAIAEELFGKIPDNGIVAIEREQRRKRLQN</sequence>
<protein>
    <submittedName>
        <fullName evidence="1">Uncharacterized protein</fullName>
    </submittedName>
</protein>
<dbReference type="EMBL" id="JBBNAE010000002">
    <property type="protein sequence ID" value="KAK9144500.1"/>
    <property type="molecule type" value="Genomic_DNA"/>
</dbReference>
<comment type="caution">
    <text evidence="1">The sequence shown here is derived from an EMBL/GenBank/DDBJ whole genome shotgun (WGS) entry which is preliminary data.</text>
</comment>
<evidence type="ECO:0000313" key="2">
    <source>
        <dbReference type="Proteomes" id="UP001417504"/>
    </source>
</evidence>
<evidence type="ECO:0000313" key="1">
    <source>
        <dbReference type="EMBL" id="KAK9144500.1"/>
    </source>
</evidence>
<name>A0AAP0K371_9MAGN</name>
<dbReference type="AlphaFoldDB" id="A0AAP0K371"/>